<protein>
    <submittedName>
        <fullName evidence="1">Uncharacterized protein</fullName>
    </submittedName>
</protein>
<name>A0A0A9EZK8_ARUDO</name>
<dbReference type="AlphaFoldDB" id="A0A0A9EZK8"/>
<sequence>MATSAICRHIKTAGMKAGAQLELQLFNFENIQFARSRSLAGDRNFESVRTM</sequence>
<dbReference type="EMBL" id="GBRH01192389">
    <property type="protein sequence ID" value="JAE05507.1"/>
    <property type="molecule type" value="Transcribed_RNA"/>
</dbReference>
<organism evidence="1">
    <name type="scientific">Arundo donax</name>
    <name type="common">Giant reed</name>
    <name type="synonym">Donax arundinaceus</name>
    <dbReference type="NCBI Taxonomy" id="35708"/>
    <lineage>
        <taxon>Eukaryota</taxon>
        <taxon>Viridiplantae</taxon>
        <taxon>Streptophyta</taxon>
        <taxon>Embryophyta</taxon>
        <taxon>Tracheophyta</taxon>
        <taxon>Spermatophyta</taxon>
        <taxon>Magnoliopsida</taxon>
        <taxon>Liliopsida</taxon>
        <taxon>Poales</taxon>
        <taxon>Poaceae</taxon>
        <taxon>PACMAD clade</taxon>
        <taxon>Arundinoideae</taxon>
        <taxon>Arundineae</taxon>
        <taxon>Arundo</taxon>
    </lineage>
</organism>
<accession>A0A0A9EZK8</accession>
<reference evidence="1" key="1">
    <citation type="submission" date="2014-09" db="EMBL/GenBank/DDBJ databases">
        <authorList>
            <person name="Magalhaes I.L.F."/>
            <person name="Oliveira U."/>
            <person name="Santos F.R."/>
            <person name="Vidigal T.H.D.A."/>
            <person name="Brescovit A.D."/>
            <person name="Santos A.J."/>
        </authorList>
    </citation>
    <scope>NUCLEOTIDE SEQUENCE</scope>
    <source>
        <tissue evidence="1">Shoot tissue taken approximately 20 cm above the soil surface</tissue>
    </source>
</reference>
<reference evidence="1" key="2">
    <citation type="journal article" date="2015" name="Data Brief">
        <title>Shoot transcriptome of the giant reed, Arundo donax.</title>
        <authorList>
            <person name="Barrero R.A."/>
            <person name="Guerrero F.D."/>
            <person name="Moolhuijzen P."/>
            <person name="Goolsby J.A."/>
            <person name="Tidwell J."/>
            <person name="Bellgard S.E."/>
            <person name="Bellgard M.I."/>
        </authorList>
    </citation>
    <scope>NUCLEOTIDE SEQUENCE</scope>
    <source>
        <tissue evidence="1">Shoot tissue taken approximately 20 cm above the soil surface</tissue>
    </source>
</reference>
<proteinExistence type="predicted"/>
<evidence type="ECO:0000313" key="1">
    <source>
        <dbReference type="EMBL" id="JAE05507.1"/>
    </source>
</evidence>